<organism evidence="1 2">
    <name type="scientific">Phormidesmis priestleyi Ana</name>
    <dbReference type="NCBI Taxonomy" id="1666911"/>
    <lineage>
        <taxon>Bacteria</taxon>
        <taxon>Bacillati</taxon>
        <taxon>Cyanobacteriota</taxon>
        <taxon>Cyanophyceae</taxon>
        <taxon>Leptolyngbyales</taxon>
        <taxon>Leptolyngbyaceae</taxon>
        <taxon>Phormidesmis</taxon>
    </lineage>
</organism>
<name>A0A0P7ZXJ1_9CYAN</name>
<gene>
    <name evidence="1" type="ORF">HLUCCA11_12130</name>
</gene>
<evidence type="ECO:0000313" key="2">
    <source>
        <dbReference type="Proteomes" id="UP000050465"/>
    </source>
</evidence>
<dbReference type="Proteomes" id="UP000050465">
    <property type="component" value="Unassembled WGS sequence"/>
</dbReference>
<reference evidence="1 2" key="1">
    <citation type="submission" date="2015-09" db="EMBL/GenBank/DDBJ databases">
        <title>Identification and resolution of microdiversity through metagenomic sequencing of parallel consortia.</title>
        <authorList>
            <person name="Nelson W.C."/>
            <person name="Romine M.F."/>
            <person name="Lindemann S.R."/>
        </authorList>
    </citation>
    <scope>NUCLEOTIDE SEQUENCE [LARGE SCALE GENOMIC DNA]</scope>
    <source>
        <strain evidence="1">Ana</strain>
    </source>
</reference>
<proteinExistence type="predicted"/>
<dbReference type="Pfam" id="PF09366">
    <property type="entry name" value="DUF1997"/>
    <property type="match status" value="1"/>
</dbReference>
<dbReference type="InterPro" id="IPR018971">
    <property type="entry name" value="DUF1997"/>
</dbReference>
<evidence type="ECO:0008006" key="3">
    <source>
        <dbReference type="Google" id="ProtNLM"/>
    </source>
</evidence>
<dbReference type="PANTHER" id="PTHR34133">
    <property type="entry name" value="OS07G0633000 PROTEIN"/>
    <property type="match status" value="1"/>
</dbReference>
<dbReference type="Gene3D" id="3.30.530.20">
    <property type="match status" value="1"/>
</dbReference>
<sequence>MLRFSASQSVTISVPPQPLSIQSYLSEVNRLVYALVDEQQVEVLNPNLFRVKVRPIRFVGLSLQPVCDIKVWLDEGTVRLSSDQCYLEGHKSFNDKFSINMQGYLVVQPTSKGSQLRGQANLGLGVDLPQAMRFTPKPLLEKTGNSLLNGILITLKQRMMRQLIKNYSAWATSSSAVQLSRLP</sequence>
<comment type="caution">
    <text evidence="1">The sequence shown here is derived from an EMBL/GenBank/DDBJ whole genome shotgun (WGS) entry which is preliminary data.</text>
</comment>
<protein>
    <recommendedName>
        <fullName evidence="3">DUF1997 domain-containing protein</fullName>
    </recommendedName>
</protein>
<dbReference type="STRING" id="1666911.HLUCCA11_12130"/>
<dbReference type="InterPro" id="IPR023393">
    <property type="entry name" value="START-like_dom_sf"/>
</dbReference>
<dbReference type="AlphaFoldDB" id="A0A0P7ZXJ1"/>
<dbReference type="EMBL" id="LJZR01000014">
    <property type="protein sequence ID" value="KPQ35161.1"/>
    <property type="molecule type" value="Genomic_DNA"/>
</dbReference>
<evidence type="ECO:0000313" key="1">
    <source>
        <dbReference type="EMBL" id="KPQ35161.1"/>
    </source>
</evidence>
<accession>A0A0P7ZXJ1</accession>
<dbReference type="PANTHER" id="PTHR34133:SF8">
    <property type="entry name" value="OS07G0633000 PROTEIN"/>
    <property type="match status" value="1"/>
</dbReference>